<comment type="function">
    <text evidence="1 14">Specifically catalyzes the AdoMet-dependent 2'-O-ribose methylation of cytidine at position 56 in tRNAs.</text>
</comment>
<dbReference type="Proteomes" id="UP000250189">
    <property type="component" value="Chromosome"/>
</dbReference>
<keyword evidence="7 14" id="KW-0963">Cytoplasm</keyword>
<dbReference type="PANTHER" id="PTHR42197:SF1">
    <property type="entry name" value="TRNA (CYTIDINE(56)-2'-O)-METHYLTRANSFERASE"/>
    <property type="match status" value="1"/>
</dbReference>
<evidence type="ECO:0000256" key="9">
    <source>
        <dbReference type="ARBA" id="ARBA00022679"/>
    </source>
</evidence>
<keyword evidence="10 14" id="KW-0949">S-adenosyl-L-methionine</keyword>
<dbReference type="InterPro" id="IPR029026">
    <property type="entry name" value="tRNA_m1G_MTases_N"/>
</dbReference>
<dbReference type="InterPro" id="IPR002845">
    <property type="entry name" value="tRNA_mtfrase_aTrm56"/>
</dbReference>
<accession>A0A160VSN0</accession>
<reference evidence="18" key="2">
    <citation type="submission" date="2016-01" db="EMBL/GenBank/DDBJ databases">
        <authorList>
            <person name="Vorgias C.E."/>
        </authorList>
    </citation>
    <scope>NUCLEOTIDE SEQUENCE [LARGE SCALE GENOMIC DNA]</scope>
</reference>
<comment type="subunit">
    <text evidence="4 14">Homodimer.</text>
</comment>
<feature type="binding site" evidence="14">
    <location>
        <begin position="128"/>
        <end position="135"/>
    </location>
    <ligand>
        <name>S-adenosyl-L-methionine</name>
        <dbReference type="ChEBI" id="CHEBI:59789"/>
    </ligand>
</feature>
<feature type="binding site" evidence="14">
    <location>
        <position position="81"/>
    </location>
    <ligand>
        <name>S-adenosyl-L-methionine</name>
        <dbReference type="ChEBI" id="CHEBI:59789"/>
    </ligand>
</feature>
<proteinExistence type="inferred from homology"/>
<dbReference type="Pfam" id="PF01994">
    <property type="entry name" value="Trm56"/>
    <property type="match status" value="1"/>
</dbReference>
<dbReference type="CDD" id="cd18083">
    <property type="entry name" value="aTrm56-like"/>
    <property type="match status" value="1"/>
</dbReference>
<dbReference type="SUPFAM" id="SSF75217">
    <property type="entry name" value="alpha/beta knot"/>
    <property type="match status" value="1"/>
</dbReference>
<evidence type="ECO:0000256" key="5">
    <source>
        <dbReference type="ARBA" id="ARBA00012624"/>
    </source>
</evidence>
<dbReference type="EMBL" id="LN999010">
    <property type="protein sequence ID" value="CUX78067.1"/>
    <property type="molecule type" value="Genomic_DNA"/>
</dbReference>
<evidence type="ECO:0000256" key="7">
    <source>
        <dbReference type="ARBA" id="ARBA00022490"/>
    </source>
</evidence>
<comment type="similarity">
    <text evidence="3 14">Belongs to the aTrm56 family.</text>
</comment>
<protein>
    <recommendedName>
        <fullName evidence="6 14">tRNA (cytidine(56)-2'-O)-methyltransferase</fullName>
        <ecNumber evidence="5 14">2.1.1.206</ecNumber>
    </recommendedName>
    <alternativeName>
        <fullName evidence="12 14">tRNA ribose 2'-O-methyltransferase aTrm56</fullName>
    </alternativeName>
</protein>
<organism evidence="17 18">
    <name type="scientific">Thermococcus chitonophagus</name>
    <dbReference type="NCBI Taxonomy" id="54262"/>
    <lineage>
        <taxon>Archaea</taxon>
        <taxon>Methanobacteriati</taxon>
        <taxon>Methanobacteriota</taxon>
        <taxon>Thermococci</taxon>
        <taxon>Thermococcales</taxon>
        <taxon>Thermococcaceae</taxon>
        <taxon>Thermococcus</taxon>
    </lineage>
</organism>
<dbReference type="Proteomes" id="UP000093069">
    <property type="component" value="Chromosome I"/>
</dbReference>
<reference evidence="17" key="1">
    <citation type="submission" date="2016-01" db="EMBL/GenBank/DDBJ databases">
        <authorList>
            <person name="Oliw E.H."/>
        </authorList>
    </citation>
    <scope>NUCLEOTIDE SEQUENCE</scope>
    <source>
        <strain evidence="17">1</strain>
    </source>
</reference>
<dbReference type="STRING" id="54262.CHITON_1288"/>
<evidence type="ECO:0000256" key="2">
    <source>
        <dbReference type="ARBA" id="ARBA00004496"/>
    </source>
</evidence>
<comment type="catalytic activity">
    <reaction evidence="13 14">
        <text>cytidine(56) in tRNA + S-adenosyl-L-methionine = 2'-O-methylcytidine(56) in tRNA + S-adenosyl-L-homocysteine + H(+)</text>
        <dbReference type="Rhea" id="RHEA:42968"/>
        <dbReference type="Rhea" id="RHEA-COMP:10308"/>
        <dbReference type="Rhea" id="RHEA-COMP:10309"/>
        <dbReference type="ChEBI" id="CHEBI:15378"/>
        <dbReference type="ChEBI" id="CHEBI:57856"/>
        <dbReference type="ChEBI" id="CHEBI:59789"/>
        <dbReference type="ChEBI" id="CHEBI:74495"/>
        <dbReference type="ChEBI" id="CHEBI:82748"/>
        <dbReference type="EC" id="2.1.1.206"/>
    </reaction>
</comment>
<keyword evidence="19" id="KW-1185">Reference proteome</keyword>
<keyword evidence="9 14" id="KW-0808">Transferase</keyword>
<evidence type="ECO:0000256" key="4">
    <source>
        <dbReference type="ARBA" id="ARBA00011738"/>
    </source>
</evidence>
<evidence type="ECO:0000256" key="8">
    <source>
        <dbReference type="ARBA" id="ARBA00022603"/>
    </source>
</evidence>
<feature type="binding site" evidence="14">
    <location>
        <begin position="110"/>
        <end position="114"/>
    </location>
    <ligand>
        <name>S-adenosyl-L-methionine</name>
        <dbReference type="ChEBI" id="CHEBI:59789"/>
    </ligand>
</feature>
<evidence type="ECO:0000256" key="6">
    <source>
        <dbReference type="ARBA" id="ARBA00013709"/>
    </source>
</evidence>
<gene>
    <name evidence="16" type="ORF">A3L04_10265</name>
    <name evidence="17" type="ORF">CHITON_1288</name>
</gene>
<dbReference type="GO" id="GO:0002128">
    <property type="term" value="P:tRNA nucleoside ribose methylation"/>
    <property type="evidence" value="ECO:0007669"/>
    <property type="project" value="UniProtKB-UniRule"/>
</dbReference>
<keyword evidence="17" id="KW-0378">Hydrolase</keyword>
<evidence type="ECO:0000256" key="1">
    <source>
        <dbReference type="ARBA" id="ARBA00003959"/>
    </source>
</evidence>
<feature type="region of interest" description="Disordered" evidence="15">
    <location>
        <begin position="174"/>
        <end position="198"/>
    </location>
</feature>
<evidence type="ECO:0000256" key="14">
    <source>
        <dbReference type="HAMAP-Rule" id="MF_00077"/>
    </source>
</evidence>
<keyword evidence="11 14" id="KW-0819">tRNA processing</keyword>
<dbReference type="GO" id="GO:0005737">
    <property type="term" value="C:cytoplasm"/>
    <property type="evidence" value="ECO:0007669"/>
    <property type="project" value="UniProtKB-SubCell"/>
</dbReference>
<dbReference type="AlphaFoldDB" id="A0A160VSN0"/>
<sequence length="198" mass="22412">MIVVLRLGHRPERDKRITTHVALTARAFGADGVVIISEEEDEKVKESVEDVVRRWGGPFFIEFDRSWKKRIKEFKGVKVHLTMYGLHIDDVIEELKDKLREGQDFMVIVGAEKVPREVYELADYNVAIGNQPHSEVAALAVFLDRLLEGQGLRKEFKNAKLKIIPQARGKKVVEVKGNAEQTKTDGEEVPRGDSKPPG</sequence>
<dbReference type="PANTHER" id="PTHR42197">
    <property type="entry name" value="TRNA (CYTIDINE(56)-2'-O)-METHYLTRANSFERASE"/>
    <property type="match status" value="1"/>
</dbReference>
<feature type="compositionally biased region" description="Basic and acidic residues" evidence="15">
    <location>
        <begin position="182"/>
        <end position="198"/>
    </location>
</feature>
<dbReference type="PIRSF" id="PIRSF016123">
    <property type="entry name" value="UCP016123"/>
    <property type="match status" value="1"/>
</dbReference>
<dbReference type="GeneID" id="33322967"/>
<dbReference type="RefSeq" id="WP_068577838.1">
    <property type="nucleotide sequence ID" value="NZ_CP015193.1"/>
</dbReference>
<evidence type="ECO:0000313" key="17">
    <source>
        <dbReference type="EMBL" id="CUX78067.1"/>
    </source>
</evidence>
<evidence type="ECO:0000256" key="12">
    <source>
        <dbReference type="ARBA" id="ARBA00029826"/>
    </source>
</evidence>
<evidence type="ECO:0000256" key="11">
    <source>
        <dbReference type="ARBA" id="ARBA00022694"/>
    </source>
</evidence>
<evidence type="ECO:0000256" key="13">
    <source>
        <dbReference type="ARBA" id="ARBA00047792"/>
    </source>
</evidence>
<dbReference type="NCBIfam" id="NF003048">
    <property type="entry name" value="PRK03958.1"/>
    <property type="match status" value="1"/>
</dbReference>
<evidence type="ECO:0000256" key="10">
    <source>
        <dbReference type="ARBA" id="ARBA00022691"/>
    </source>
</evidence>
<dbReference type="KEGG" id="tch:CHITON_1288"/>
<dbReference type="OrthoDB" id="14397at2157"/>
<dbReference type="EC" id="2.1.1.206" evidence="5 14"/>
<dbReference type="EMBL" id="CP015193">
    <property type="protein sequence ID" value="ASJ17427.1"/>
    <property type="molecule type" value="Genomic_DNA"/>
</dbReference>
<evidence type="ECO:0000313" key="19">
    <source>
        <dbReference type="Proteomes" id="UP000250189"/>
    </source>
</evidence>
<dbReference type="Gene3D" id="3.40.1280.10">
    <property type="match status" value="1"/>
</dbReference>
<name>A0A160VSN0_9EURY</name>
<dbReference type="InterPro" id="IPR029028">
    <property type="entry name" value="Alpha/beta_knot_MTases"/>
</dbReference>
<evidence type="ECO:0000313" key="16">
    <source>
        <dbReference type="EMBL" id="ASJ17427.1"/>
    </source>
</evidence>
<evidence type="ECO:0000313" key="18">
    <source>
        <dbReference type="Proteomes" id="UP000093069"/>
    </source>
</evidence>
<comment type="subcellular location">
    <subcellularLocation>
        <location evidence="2 14">Cytoplasm</location>
    </subcellularLocation>
</comment>
<evidence type="ECO:0000256" key="3">
    <source>
        <dbReference type="ARBA" id="ARBA00010324"/>
    </source>
</evidence>
<dbReference type="HAMAP" id="MF_00077">
    <property type="entry name" value="tRNA_methyltr_aTrm56"/>
    <property type="match status" value="1"/>
</dbReference>
<reference evidence="16 19" key="3">
    <citation type="submission" date="2016-04" db="EMBL/GenBank/DDBJ databases">
        <title>Complete genome sequence of Thermococcus chitonophagus type strain GC74.</title>
        <authorList>
            <person name="Oger P.M."/>
        </authorList>
    </citation>
    <scope>NUCLEOTIDE SEQUENCE [LARGE SCALE GENOMIC DNA]</scope>
    <source>
        <strain evidence="16 19">GC74</strain>
    </source>
</reference>
<dbReference type="GO" id="GO:0016787">
    <property type="term" value="F:hydrolase activity"/>
    <property type="evidence" value="ECO:0007669"/>
    <property type="project" value="UniProtKB-KW"/>
</dbReference>
<evidence type="ECO:0000256" key="15">
    <source>
        <dbReference type="SAM" id="MobiDB-lite"/>
    </source>
</evidence>
<dbReference type="GO" id="GO:0106059">
    <property type="term" value="F:tRNA (cytidine(56)-2'-O)-methyltransferase activity"/>
    <property type="evidence" value="ECO:0007669"/>
    <property type="project" value="UniProtKB-EC"/>
</dbReference>
<keyword evidence="8 14" id="KW-0489">Methyltransferase</keyword>